<organism evidence="3 4">
    <name type="scientific">Tianweitania sediminis</name>
    <dbReference type="NCBI Taxonomy" id="1502156"/>
    <lineage>
        <taxon>Bacteria</taxon>
        <taxon>Pseudomonadati</taxon>
        <taxon>Pseudomonadota</taxon>
        <taxon>Alphaproteobacteria</taxon>
        <taxon>Hyphomicrobiales</taxon>
        <taxon>Phyllobacteriaceae</taxon>
        <taxon>Tianweitania</taxon>
    </lineage>
</organism>
<evidence type="ECO:0000313" key="3">
    <source>
        <dbReference type="EMBL" id="MBP0438386.1"/>
    </source>
</evidence>
<sequence>MVRRPSNRREASERPPENIRRLLRTDLVSFIRRSFRELSPTTTFAPSWHIAAIAWELERIRLGENRRLIINMPPRSLKSISASVAFPAFIHGHDPSCEIVCVSYAQDLAAKLHNDYRSLLTSSWYRSVFPRTMVGRKDSEAETHLTARGSRLATSVGGTLTGRGGDIIIIDDPLKPSDASSESSRTRTNEWFGSTLLSRQNDKRTAAIVIVSQRLHSNDLAGHVLENDGDSWTLLNLPAIAPRDAAIPIGRDRVHNVKHGDVLHPEREPRDVLDAIRREIGSDQFAAQYLQEPVPPGGNMFKRSWIRRYHHAPAQNEGRIIQSWDTAAKTGPQNDWSVCTTWQIINGCYYLLDVWRDKVEYPALISEAKSLAHRFNPYVVLVEDTNIGTALITELKAARVRTEPVQASQSKEARAAVVTAIFERGDVCFPDWKPWLAELEAELFAFPGGRHDDQVDSISQALTHAVRGKGGVAVSIRGYF</sequence>
<evidence type="ECO:0000313" key="4">
    <source>
        <dbReference type="Proteomes" id="UP000666240"/>
    </source>
</evidence>
<name>A0A8J7RH73_9HYPH</name>
<comment type="caution">
    <text evidence="3">The sequence shown here is derived from an EMBL/GenBank/DDBJ whole genome shotgun (WGS) entry which is preliminary data.</text>
</comment>
<keyword evidence="4" id="KW-1185">Reference proteome</keyword>
<dbReference type="Gene3D" id="3.30.420.240">
    <property type="match status" value="1"/>
</dbReference>
<evidence type="ECO:0000259" key="2">
    <source>
        <dbReference type="Pfam" id="PF17289"/>
    </source>
</evidence>
<dbReference type="Proteomes" id="UP000666240">
    <property type="component" value="Unassembled WGS sequence"/>
</dbReference>
<gene>
    <name evidence="3" type="primary">terL</name>
    <name evidence="3" type="ORF">J5Y06_06970</name>
</gene>
<dbReference type="AlphaFoldDB" id="A0A8J7RH73"/>
<protein>
    <submittedName>
        <fullName evidence="3">Phage terminase large subunit</fullName>
    </submittedName>
</protein>
<evidence type="ECO:0000256" key="1">
    <source>
        <dbReference type="ARBA" id="ARBA00022612"/>
    </source>
</evidence>
<dbReference type="InterPro" id="IPR035421">
    <property type="entry name" value="Terminase_6C"/>
</dbReference>
<dbReference type="NCBIfam" id="TIGR01630">
    <property type="entry name" value="psiM2_ORF9"/>
    <property type="match status" value="1"/>
</dbReference>
<dbReference type="Pfam" id="PF17289">
    <property type="entry name" value="Terminase_6C"/>
    <property type="match status" value="1"/>
</dbReference>
<reference evidence="3" key="1">
    <citation type="submission" date="2021-03" db="EMBL/GenBank/DDBJ databases">
        <title>Genome sequencing and assembly of Tianweitania sediminis.</title>
        <authorList>
            <person name="Chhetri G."/>
        </authorList>
    </citation>
    <scope>NUCLEOTIDE SEQUENCE</scope>
    <source>
        <strain evidence="3">Z8</strain>
    </source>
</reference>
<dbReference type="EMBL" id="JAGIYY010000001">
    <property type="protein sequence ID" value="MBP0438386.1"/>
    <property type="molecule type" value="Genomic_DNA"/>
</dbReference>
<proteinExistence type="predicted"/>
<accession>A0A8J7RH73</accession>
<feature type="domain" description="Terminase large subunit gp17-like C-terminal" evidence="2">
    <location>
        <begin position="323"/>
        <end position="464"/>
    </location>
</feature>
<dbReference type="InterPro" id="IPR006517">
    <property type="entry name" value="Phage_terminase_lsu-like_C"/>
</dbReference>
<keyword evidence="1" id="KW-1188">Viral release from host cell</keyword>